<feature type="non-terminal residue" evidence="1">
    <location>
        <position position="1"/>
    </location>
</feature>
<protein>
    <submittedName>
        <fullName evidence="1">Uncharacterized protein</fullName>
    </submittedName>
</protein>
<evidence type="ECO:0000313" key="2">
    <source>
        <dbReference type="Proteomes" id="UP001328107"/>
    </source>
</evidence>
<keyword evidence="2" id="KW-1185">Reference proteome</keyword>
<proteinExistence type="predicted"/>
<reference evidence="2" key="1">
    <citation type="submission" date="2022-10" db="EMBL/GenBank/DDBJ databases">
        <title>Genome assembly of Pristionchus species.</title>
        <authorList>
            <person name="Yoshida K."/>
            <person name="Sommer R.J."/>
        </authorList>
    </citation>
    <scope>NUCLEOTIDE SEQUENCE [LARGE SCALE GENOMIC DNA]</scope>
    <source>
        <strain evidence="2">RS5460</strain>
    </source>
</reference>
<dbReference type="EMBL" id="BTRK01000003">
    <property type="protein sequence ID" value="GMR40253.1"/>
    <property type="molecule type" value="Genomic_DNA"/>
</dbReference>
<sequence length="147" mass="16624">VFVAFFAICYANTEDEATKKVEEIFPAVMSIAAGAPDDWSEVDKKAFDLLIRSIVRGKLLRIPEEMQRLKRQSLKVYTVLSPLADYFNKGYSKLKNREARKFFVDEMPQVTSSGISVTSMVSMGYDFYKLPTAAQNEIYAAFPEILG</sequence>
<evidence type="ECO:0000313" key="1">
    <source>
        <dbReference type="EMBL" id="GMR40253.1"/>
    </source>
</evidence>
<accession>A0AAN4ZFG2</accession>
<name>A0AAN4ZFG2_9BILA</name>
<comment type="caution">
    <text evidence="1">The sequence shown here is derived from an EMBL/GenBank/DDBJ whole genome shotgun (WGS) entry which is preliminary data.</text>
</comment>
<dbReference type="AlphaFoldDB" id="A0AAN4ZFG2"/>
<gene>
    <name evidence="1" type="ORF">PMAYCL1PPCAC_10448</name>
</gene>
<organism evidence="1 2">
    <name type="scientific">Pristionchus mayeri</name>
    <dbReference type="NCBI Taxonomy" id="1317129"/>
    <lineage>
        <taxon>Eukaryota</taxon>
        <taxon>Metazoa</taxon>
        <taxon>Ecdysozoa</taxon>
        <taxon>Nematoda</taxon>
        <taxon>Chromadorea</taxon>
        <taxon>Rhabditida</taxon>
        <taxon>Rhabditina</taxon>
        <taxon>Diplogasteromorpha</taxon>
        <taxon>Diplogasteroidea</taxon>
        <taxon>Neodiplogasteridae</taxon>
        <taxon>Pristionchus</taxon>
    </lineage>
</organism>
<dbReference type="Proteomes" id="UP001328107">
    <property type="component" value="Unassembled WGS sequence"/>
</dbReference>